<accession>A0A8R7PMP7</accession>
<reference evidence="1" key="3">
    <citation type="submission" date="2022-06" db="UniProtKB">
        <authorList>
            <consortium name="EnsemblPlants"/>
        </authorList>
    </citation>
    <scope>IDENTIFICATION</scope>
</reference>
<organism evidence="1 2">
    <name type="scientific">Triticum urartu</name>
    <name type="common">Red wild einkorn</name>
    <name type="synonym">Crithodium urartu</name>
    <dbReference type="NCBI Taxonomy" id="4572"/>
    <lineage>
        <taxon>Eukaryota</taxon>
        <taxon>Viridiplantae</taxon>
        <taxon>Streptophyta</taxon>
        <taxon>Embryophyta</taxon>
        <taxon>Tracheophyta</taxon>
        <taxon>Spermatophyta</taxon>
        <taxon>Magnoliopsida</taxon>
        <taxon>Liliopsida</taxon>
        <taxon>Poales</taxon>
        <taxon>Poaceae</taxon>
        <taxon>BOP clade</taxon>
        <taxon>Pooideae</taxon>
        <taxon>Triticodae</taxon>
        <taxon>Triticeae</taxon>
        <taxon>Triticinae</taxon>
        <taxon>Triticum</taxon>
    </lineage>
</organism>
<dbReference type="EnsemblPlants" id="TuG1812G0300000613.01.T01">
    <property type="protein sequence ID" value="TuG1812G0300000613.01.T01.cds463123"/>
    <property type="gene ID" value="TuG1812G0300000613.01"/>
</dbReference>
<sequence length="74" mass="8796">MFVSNKSSSPSLYQSHYHRNPHQSLNLLLLRLLHLPPLFLRHHNLMMILPQITSFPSYHLAHFFPNLGYFYHLA</sequence>
<dbReference type="Gramene" id="TuG1812G0300000613.01.T01">
    <property type="protein sequence ID" value="TuG1812G0300000613.01.T01.cds463123"/>
    <property type="gene ID" value="TuG1812G0300000613.01"/>
</dbReference>
<evidence type="ECO:0000313" key="1">
    <source>
        <dbReference type="EnsemblPlants" id="TuG1812G0300000613.01.T01.cds463123"/>
    </source>
</evidence>
<dbReference type="AlphaFoldDB" id="A0A8R7PMP7"/>
<reference evidence="2" key="1">
    <citation type="journal article" date="2013" name="Nature">
        <title>Draft genome of the wheat A-genome progenitor Triticum urartu.</title>
        <authorList>
            <person name="Ling H.Q."/>
            <person name="Zhao S."/>
            <person name="Liu D."/>
            <person name="Wang J."/>
            <person name="Sun H."/>
            <person name="Zhang C."/>
            <person name="Fan H."/>
            <person name="Li D."/>
            <person name="Dong L."/>
            <person name="Tao Y."/>
            <person name="Gao C."/>
            <person name="Wu H."/>
            <person name="Li Y."/>
            <person name="Cui Y."/>
            <person name="Guo X."/>
            <person name="Zheng S."/>
            <person name="Wang B."/>
            <person name="Yu K."/>
            <person name="Liang Q."/>
            <person name="Yang W."/>
            <person name="Lou X."/>
            <person name="Chen J."/>
            <person name="Feng M."/>
            <person name="Jian J."/>
            <person name="Zhang X."/>
            <person name="Luo G."/>
            <person name="Jiang Y."/>
            <person name="Liu J."/>
            <person name="Wang Z."/>
            <person name="Sha Y."/>
            <person name="Zhang B."/>
            <person name="Wu H."/>
            <person name="Tang D."/>
            <person name="Shen Q."/>
            <person name="Xue P."/>
            <person name="Zou S."/>
            <person name="Wang X."/>
            <person name="Liu X."/>
            <person name="Wang F."/>
            <person name="Yang Y."/>
            <person name="An X."/>
            <person name="Dong Z."/>
            <person name="Zhang K."/>
            <person name="Zhang X."/>
            <person name="Luo M.C."/>
            <person name="Dvorak J."/>
            <person name="Tong Y."/>
            <person name="Wang J."/>
            <person name="Yang H."/>
            <person name="Li Z."/>
            <person name="Wang D."/>
            <person name="Zhang A."/>
            <person name="Wang J."/>
        </authorList>
    </citation>
    <scope>NUCLEOTIDE SEQUENCE</scope>
    <source>
        <strain evidence="2">cv. G1812</strain>
    </source>
</reference>
<name>A0A8R7PMP7_TRIUA</name>
<keyword evidence="2" id="KW-1185">Reference proteome</keyword>
<reference evidence="1" key="2">
    <citation type="submission" date="2018-03" db="EMBL/GenBank/DDBJ databases">
        <title>The Triticum urartu genome reveals the dynamic nature of wheat genome evolution.</title>
        <authorList>
            <person name="Ling H."/>
            <person name="Ma B."/>
            <person name="Shi X."/>
            <person name="Liu H."/>
            <person name="Dong L."/>
            <person name="Sun H."/>
            <person name="Cao Y."/>
            <person name="Gao Q."/>
            <person name="Zheng S."/>
            <person name="Li Y."/>
            <person name="Yu Y."/>
            <person name="Du H."/>
            <person name="Qi M."/>
            <person name="Li Y."/>
            <person name="Yu H."/>
            <person name="Cui Y."/>
            <person name="Wang N."/>
            <person name="Chen C."/>
            <person name="Wu H."/>
            <person name="Zhao Y."/>
            <person name="Zhang J."/>
            <person name="Li Y."/>
            <person name="Zhou W."/>
            <person name="Zhang B."/>
            <person name="Hu W."/>
            <person name="Eijk M."/>
            <person name="Tang J."/>
            <person name="Witsenboer H."/>
            <person name="Zhao S."/>
            <person name="Li Z."/>
            <person name="Zhang A."/>
            <person name="Wang D."/>
            <person name="Liang C."/>
        </authorList>
    </citation>
    <scope>NUCLEOTIDE SEQUENCE [LARGE SCALE GENOMIC DNA]</scope>
    <source>
        <strain evidence="1">cv. G1812</strain>
    </source>
</reference>
<protein>
    <submittedName>
        <fullName evidence="1">Uncharacterized protein</fullName>
    </submittedName>
</protein>
<dbReference type="Proteomes" id="UP000015106">
    <property type="component" value="Chromosome 3"/>
</dbReference>
<evidence type="ECO:0000313" key="2">
    <source>
        <dbReference type="Proteomes" id="UP000015106"/>
    </source>
</evidence>
<proteinExistence type="predicted"/>